<name>A0ABP3YU82_9PSEU</name>
<organism evidence="9 10">
    <name type="scientific">Pseudonocardia zijingensis</name>
    <dbReference type="NCBI Taxonomy" id="153376"/>
    <lineage>
        <taxon>Bacteria</taxon>
        <taxon>Bacillati</taxon>
        <taxon>Actinomycetota</taxon>
        <taxon>Actinomycetes</taxon>
        <taxon>Pseudonocardiales</taxon>
        <taxon>Pseudonocardiaceae</taxon>
        <taxon>Pseudonocardia</taxon>
    </lineage>
</organism>
<feature type="compositionally biased region" description="Pro residues" evidence="6">
    <location>
        <begin position="28"/>
        <end position="38"/>
    </location>
</feature>
<dbReference type="EMBL" id="BAAAHP010000238">
    <property type="protein sequence ID" value="GAA0901864.1"/>
    <property type="molecule type" value="Genomic_DNA"/>
</dbReference>
<keyword evidence="4 9" id="KW-0378">Hydrolase</keyword>
<comment type="similarity">
    <text evidence="2">Belongs to the glycosyl hydrolase 3 family.</text>
</comment>
<dbReference type="InterPro" id="IPR001764">
    <property type="entry name" value="Glyco_hydro_3_N"/>
</dbReference>
<dbReference type="InterPro" id="IPR019800">
    <property type="entry name" value="Glyco_hydro_3_AS"/>
</dbReference>
<dbReference type="Pfam" id="PF00933">
    <property type="entry name" value="Glyco_hydro_3"/>
    <property type="match status" value="1"/>
</dbReference>
<dbReference type="PROSITE" id="PS00775">
    <property type="entry name" value="GLYCOSYL_HYDROL_F3"/>
    <property type="match status" value="1"/>
</dbReference>
<protein>
    <recommendedName>
        <fullName evidence="3">beta-N-acetylhexosaminidase</fullName>
        <ecNumber evidence="3">3.2.1.52</ecNumber>
    </recommendedName>
</protein>
<dbReference type="RefSeq" id="WP_343945923.1">
    <property type="nucleotide sequence ID" value="NZ_BAAAHP010000238.1"/>
</dbReference>
<comment type="catalytic activity">
    <reaction evidence="1">
        <text>Hydrolysis of terminal non-reducing N-acetyl-D-hexosamine residues in N-acetyl-beta-D-hexosaminides.</text>
        <dbReference type="EC" id="3.2.1.52"/>
    </reaction>
</comment>
<evidence type="ECO:0000256" key="6">
    <source>
        <dbReference type="SAM" id="MobiDB-lite"/>
    </source>
</evidence>
<dbReference type="Gene3D" id="3.20.20.300">
    <property type="entry name" value="Glycoside hydrolase, family 3, N-terminal domain"/>
    <property type="match status" value="1"/>
</dbReference>
<comment type="caution">
    <text evidence="9">The sequence shown here is derived from an EMBL/GenBank/DDBJ whole genome shotgun (WGS) entry which is preliminary data.</text>
</comment>
<keyword evidence="5" id="KW-0326">Glycosidase</keyword>
<dbReference type="SUPFAM" id="SSF51445">
    <property type="entry name" value="(Trans)glycosidases"/>
    <property type="match status" value="1"/>
</dbReference>
<dbReference type="PANTHER" id="PTHR30480:SF13">
    <property type="entry name" value="BETA-HEXOSAMINIDASE"/>
    <property type="match status" value="1"/>
</dbReference>
<dbReference type="GO" id="GO:0016787">
    <property type="term" value="F:hydrolase activity"/>
    <property type="evidence" value="ECO:0007669"/>
    <property type="project" value="UniProtKB-KW"/>
</dbReference>
<evidence type="ECO:0000259" key="8">
    <source>
        <dbReference type="Pfam" id="PF00933"/>
    </source>
</evidence>
<keyword evidence="10" id="KW-1185">Reference proteome</keyword>
<dbReference type="Proteomes" id="UP001499967">
    <property type="component" value="Unassembled WGS sequence"/>
</dbReference>
<evidence type="ECO:0000313" key="9">
    <source>
        <dbReference type="EMBL" id="GAA0901864.1"/>
    </source>
</evidence>
<evidence type="ECO:0000256" key="3">
    <source>
        <dbReference type="ARBA" id="ARBA00012663"/>
    </source>
</evidence>
<reference evidence="10" key="1">
    <citation type="journal article" date="2019" name="Int. J. Syst. Evol. Microbiol.">
        <title>The Global Catalogue of Microorganisms (GCM) 10K type strain sequencing project: providing services to taxonomists for standard genome sequencing and annotation.</title>
        <authorList>
            <consortium name="The Broad Institute Genomics Platform"/>
            <consortium name="The Broad Institute Genome Sequencing Center for Infectious Disease"/>
            <person name="Wu L."/>
            <person name="Ma J."/>
        </authorList>
    </citation>
    <scope>NUCLEOTIDE SEQUENCE [LARGE SCALE GENOMIC DNA]</scope>
    <source>
        <strain evidence="10">JCM 11117</strain>
    </source>
</reference>
<feature type="signal peptide" evidence="7">
    <location>
        <begin position="1"/>
        <end position="26"/>
    </location>
</feature>
<evidence type="ECO:0000256" key="1">
    <source>
        <dbReference type="ARBA" id="ARBA00001231"/>
    </source>
</evidence>
<feature type="chain" id="PRO_5046613388" description="beta-N-acetylhexosaminidase" evidence="7">
    <location>
        <begin position="27"/>
        <end position="378"/>
    </location>
</feature>
<proteinExistence type="inferred from homology"/>
<evidence type="ECO:0000313" key="10">
    <source>
        <dbReference type="Proteomes" id="UP001499967"/>
    </source>
</evidence>
<dbReference type="InterPro" id="IPR036962">
    <property type="entry name" value="Glyco_hydro_3_N_sf"/>
</dbReference>
<keyword evidence="7" id="KW-0732">Signal</keyword>
<accession>A0ABP3YU82</accession>
<dbReference type="PANTHER" id="PTHR30480">
    <property type="entry name" value="BETA-HEXOSAMINIDASE-RELATED"/>
    <property type="match status" value="1"/>
</dbReference>
<dbReference type="InterPro" id="IPR050226">
    <property type="entry name" value="NagZ_Beta-hexosaminidase"/>
</dbReference>
<evidence type="ECO:0000256" key="4">
    <source>
        <dbReference type="ARBA" id="ARBA00022801"/>
    </source>
</evidence>
<dbReference type="EC" id="3.2.1.52" evidence="3"/>
<evidence type="ECO:0000256" key="7">
    <source>
        <dbReference type="SAM" id="SignalP"/>
    </source>
</evidence>
<feature type="region of interest" description="Disordered" evidence="6">
    <location>
        <begin position="24"/>
        <end position="47"/>
    </location>
</feature>
<sequence length="378" mass="39418">MTVRKFCAALLAALVGVVLGAGPAAATPAPPPPAPPPLTGEHLGPDRLPRCTDVVAAMSPRDRLAQRLMVGVEGTDPRSTAENVRTTQVGGIFIGGNATALLTDQALRGVQAMSRIPLAVAVDDEGGRVQRIDDLDGDMPSARAMARSRTPEQVRALGEERGREQLARGITVNLAPTVDVTGRSAAIGDRSFGDDPETVTDYAGAFAEGQRAAGVYTVLKHFPGHGRADGDSHKGRVTTPALDDMRADDLRPYATLLGPGGPLADGRTGVLVGHLDVPGLTKDLPSSLTPEVYALLREEIGFDGLVLTDDLGAMDAVTDEFTLPEAVETALEAGADMALWSSGGRITPVLDHLERAGLDPAANDAAVERVLRAKRVCS</sequence>
<gene>
    <name evidence="9" type="ORF">GCM10009559_68740</name>
</gene>
<dbReference type="InterPro" id="IPR017853">
    <property type="entry name" value="GH"/>
</dbReference>
<feature type="domain" description="Glycoside hydrolase family 3 N-terminal" evidence="8">
    <location>
        <begin position="63"/>
        <end position="372"/>
    </location>
</feature>
<evidence type="ECO:0000256" key="5">
    <source>
        <dbReference type="ARBA" id="ARBA00023295"/>
    </source>
</evidence>
<evidence type="ECO:0000256" key="2">
    <source>
        <dbReference type="ARBA" id="ARBA00005336"/>
    </source>
</evidence>